<keyword evidence="3" id="KW-0378">Hydrolase</keyword>
<accession>A0A1M7ED81</accession>
<gene>
    <name evidence="6" type="ORF">SAMN05443432_103312</name>
</gene>
<dbReference type="GO" id="GO:0071555">
    <property type="term" value="P:cell wall organization"/>
    <property type="evidence" value="ECO:0007669"/>
    <property type="project" value="UniProtKB-KW"/>
</dbReference>
<feature type="domain" description="N-acetylmuramoyl-L-alanine amidase" evidence="5">
    <location>
        <begin position="6"/>
        <end position="139"/>
    </location>
</feature>
<dbReference type="AlphaFoldDB" id="A0A1M7ED81"/>
<evidence type="ECO:0000313" key="6">
    <source>
        <dbReference type="EMBL" id="SHL89741.1"/>
    </source>
</evidence>
<evidence type="ECO:0000256" key="3">
    <source>
        <dbReference type="ARBA" id="ARBA00022801"/>
    </source>
</evidence>
<dbReference type="EMBL" id="FRCB01000003">
    <property type="protein sequence ID" value="SHL89741.1"/>
    <property type="molecule type" value="Genomic_DNA"/>
</dbReference>
<dbReference type="SUPFAM" id="SSF55846">
    <property type="entry name" value="N-acetylmuramoyl-L-alanine amidase-like"/>
    <property type="match status" value="1"/>
</dbReference>
<dbReference type="GO" id="GO:0008745">
    <property type="term" value="F:N-acetylmuramoyl-L-alanine amidase activity"/>
    <property type="evidence" value="ECO:0007669"/>
    <property type="project" value="UniProtKB-EC"/>
</dbReference>
<dbReference type="GO" id="GO:0019867">
    <property type="term" value="C:outer membrane"/>
    <property type="evidence" value="ECO:0007669"/>
    <property type="project" value="TreeGrafter"/>
</dbReference>
<sequence length="225" mass="24932">MMEHPSPSFGARRGDAQPDMIVLHYTAMQTAEAALQRLCDAQAEVSAHYLICERGRVWRLVDEAARAWHAGAGQWGDVTDVNSRSIGIELANPGTHPFPEPQMRALEELMQAIMQRWSITPERVIAHSDMAPTRKSDPGPRFDWRRLARQGLSVWPQAGAPADDFLGAARQFGYALPPEGDEATLLGAFRQRFRPWASGALDDTDRALIADLAARFPVDRAPHDA</sequence>
<dbReference type="Proteomes" id="UP000322545">
    <property type="component" value="Unassembled WGS sequence"/>
</dbReference>
<dbReference type="InterPro" id="IPR051206">
    <property type="entry name" value="NAMLAA_amidase_2"/>
</dbReference>
<evidence type="ECO:0000256" key="1">
    <source>
        <dbReference type="ARBA" id="ARBA00001561"/>
    </source>
</evidence>
<protein>
    <recommendedName>
        <fullName evidence="2">N-acetylmuramoyl-L-alanine amidase</fullName>
        <ecNumber evidence="2">3.5.1.28</ecNumber>
    </recommendedName>
</protein>
<keyword evidence="7" id="KW-1185">Reference proteome</keyword>
<name>A0A1M7ED81_9RHOB</name>
<proteinExistence type="predicted"/>
<dbReference type="PANTHER" id="PTHR30417">
    <property type="entry name" value="N-ACETYLMURAMOYL-L-ALANINE AMIDASE AMID"/>
    <property type="match status" value="1"/>
</dbReference>
<evidence type="ECO:0000313" key="7">
    <source>
        <dbReference type="Proteomes" id="UP000322545"/>
    </source>
</evidence>
<reference evidence="6 7" key="1">
    <citation type="submission" date="2016-11" db="EMBL/GenBank/DDBJ databases">
        <authorList>
            <person name="Varghese N."/>
            <person name="Submissions S."/>
        </authorList>
    </citation>
    <scope>NUCLEOTIDE SEQUENCE [LARGE SCALE GENOMIC DNA]</scope>
    <source>
        <strain evidence="6 7">DSM 28249</strain>
    </source>
</reference>
<dbReference type="GO" id="GO:0009254">
    <property type="term" value="P:peptidoglycan turnover"/>
    <property type="evidence" value="ECO:0007669"/>
    <property type="project" value="TreeGrafter"/>
</dbReference>
<dbReference type="Gene3D" id="3.40.80.10">
    <property type="entry name" value="Peptidoglycan recognition protein-like"/>
    <property type="match status" value="1"/>
</dbReference>
<dbReference type="SMART" id="SM00644">
    <property type="entry name" value="Ami_2"/>
    <property type="match status" value="1"/>
</dbReference>
<dbReference type="InterPro" id="IPR036505">
    <property type="entry name" value="Amidase/PGRP_sf"/>
</dbReference>
<dbReference type="EC" id="3.5.1.28" evidence="2"/>
<evidence type="ECO:0000256" key="2">
    <source>
        <dbReference type="ARBA" id="ARBA00011901"/>
    </source>
</evidence>
<keyword evidence="4" id="KW-0961">Cell wall biogenesis/degradation</keyword>
<dbReference type="Pfam" id="PF01510">
    <property type="entry name" value="Amidase_2"/>
    <property type="match status" value="1"/>
</dbReference>
<dbReference type="PANTHER" id="PTHR30417:SF1">
    <property type="entry name" value="N-ACETYLMURAMOYL-L-ALANINE AMIDASE AMID"/>
    <property type="match status" value="1"/>
</dbReference>
<dbReference type="InterPro" id="IPR002502">
    <property type="entry name" value="Amidase_domain"/>
</dbReference>
<evidence type="ECO:0000259" key="5">
    <source>
        <dbReference type="SMART" id="SM00644"/>
    </source>
</evidence>
<comment type="catalytic activity">
    <reaction evidence="1">
        <text>Hydrolyzes the link between N-acetylmuramoyl residues and L-amino acid residues in certain cell-wall glycopeptides.</text>
        <dbReference type="EC" id="3.5.1.28"/>
    </reaction>
</comment>
<organism evidence="6 7">
    <name type="scientific">Roseovarius litoreus</name>
    <dbReference type="NCBI Taxonomy" id="1155722"/>
    <lineage>
        <taxon>Bacteria</taxon>
        <taxon>Pseudomonadati</taxon>
        <taxon>Pseudomonadota</taxon>
        <taxon>Alphaproteobacteria</taxon>
        <taxon>Rhodobacterales</taxon>
        <taxon>Roseobacteraceae</taxon>
        <taxon>Roseovarius</taxon>
    </lineage>
</organism>
<dbReference type="GO" id="GO:0009253">
    <property type="term" value="P:peptidoglycan catabolic process"/>
    <property type="evidence" value="ECO:0007669"/>
    <property type="project" value="InterPro"/>
</dbReference>
<dbReference type="CDD" id="cd06583">
    <property type="entry name" value="PGRP"/>
    <property type="match status" value="1"/>
</dbReference>
<evidence type="ECO:0000256" key="4">
    <source>
        <dbReference type="ARBA" id="ARBA00023316"/>
    </source>
</evidence>